<sequence>MTHHKRTGNKGELLAEAYLIEKNYSIIAKNWRHKHLEIDIIASLNNKLHFVEVKTRTNAKFGLPEESISQAKMNHLKKAAEEYLYQHPEWLKIQFDVIAITLKKGEIPEIFMIEDVFF</sequence>
<evidence type="ECO:0000256" key="1">
    <source>
        <dbReference type="ARBA" id="ARBA00006738"/>
    </source>
</evidence>
<dbReference type="CDD" id="cd20736">
    <property type="entry name" value="PoNe_Nuclease"/>
    <property type="match status" value="1"/>
</dbReference>
<dbReference type="EMBL" id="JBHSDC010000030">
    <property type="protein sequence ID" value="MFC4233483.1"/>
    <property type="molecule type" value="Genomic_DNA"/>
</dbReference>
<dbReference type="InterPro" id="IPR011335">
    <property type="entry name" value="Restrct_endonuc-II-like"/>
</dbReference>
<dbReference type="Proteomes" id="UP001595906">
    <property type="component" value="Unassembled WGS sequence"/>
</dbReference>
<dbReference type="HAMAP" id="MF_00048">
    <property type="entry name" value="UPF0102"/>
    <property type="match status" value="1"/>
</dbReference>
<dbReference type="PANTHER" id="PTHR34039:SF1">
    <property type="entry name" value="UPF0102 PROTEIN YRAN"/>
    <property type="match status" value="1"/>
</dbReference>
<dbReference type="Gene3D" id="3.40.1350.10">
    <property type="match status" value="1"/>
</dbReference>
<evidence type="ECO:0000313" key="4">
    <source>
        <dbReference type="Proteomes" id="UP001595906"/>
    </source>
</evidence>
<keyword evidence="4" id="KW-1185">Reference proteome</keyword>
<dbReference type="SUPFAM" id="SSF52980">
    <property type="entry name" value="Restriction endonuclease-like"/>
    <property type="match status" value="1"/>
</dbReference>
<dbReference type="Pfam" id="PF02021">
    <property type="entry name" value="UPF0102"/>
    <property type="match status" value="1"/>
</dbReference>
<evidence type="ECO:0000313" key="3">
    <source>
        <dbReference type="EMBL" id="MFC4233483.1"/>
    </source>
</evidence>
<evidence type="ECO:0000256" key="2">
    <source>
        <dbReference type="HAMAP-Rule" id="MF_00048"/>
    </source>
</evidence>
<dbReference type="InterPro" id="IPR011856">
    <property type="entry name" value="tRNA_endonuc-like_dom_sf"/>
</dbReference>
<dbReference type="RefSeq" id="WP_379015782.1">
    <property type="nucleotide sequence ID" value="NZ_JBHSDC010000030.1"/>
</dbReference>
<name>A0ABV8Q271_9BACT</name>
<organism evidence="3 4">
    <name type="scientific">Parasediminibacterium paludis</name>
    <dbReference type="NCBI Taxonomy" id="908966"/>
    <lineage>
        <taxon>Bacteria</taxon>
        <taxon>Pseudomonadati</taxon>
        <taxon>Bacteroidota</taxon>
        <taxon>Chitinophagia</taxon>
        <taxon>Chitinophagales</taxon>
        <taxon>Chitinophagaceae</taxon>
        <taxon>Parasediminibacterium</taxon>
    </lineage>
</organism>
<dbReference type="PANTHER" id="PTHR34039">
    <property type="entry name" value="UPF0102 PROTEIN YRAN"/>
    <property type="match status" value="1"/>
</dbReference>
<proteinExistence type="inferred from homology"/>
<dbReference type="NCBIfam" id="NF009150">
    <property type="entry name" value="PRK12497.1-3"/>
    <property type="match status" value="1"/>
</dbReference>
<accession>A0ABV8Q271</accession>
<comment type="similarity">
    <text evidence="1 2">Belongs to the UPF0102 family.</text>
</comment>
<dbReference type="InterPro" id="IPR003509">
    <property type="entry name" value="UPF0102_YraN-like"/>
</dbReference>
<gene>
    <name evidence="3" type="ORF">ACFOW1_16395</name>
</gene>
<reference evidence="4" key="1">
    <citation type="journal article" date="2019" name="Int. J. Syst. Evol. Microbiol.">
        <title>The Global Catalogue of Microorganisms (GCM) 10K type strain sequencing project: providing services to taxonomists for standard genome sequencing and annotation.</title>
        <authorList>
            <consortium name="The Broad Institute Genomics Platform"/>
            <consortium name="The Broad Institute Genome Sequencing Center for Infectious Disease"/>
            <person name="Wu L."/>
            <person name="Ma J."/>
        </authorList>
    </citation>
    <scope>NUCLEOTIDE SEQUENCE [LARGE SCALE GENOMIC DNA]</scope>
    <source>
        <strain evidence="4">CECT 8010</strain>
    </source>
</reference>
<protein>
    <recommendedName>
        <fullName evidence="2">UPF0102 protein ACFOW1_16395</fullName>
    </recommendedName>
</protein>
<comment type="caution">
    <text evidence="3">The sequence shown here is derived from an EMBL/GenBank/DDBJ whole genome shotgun (WGS) entry which is preliminary data.</text>
</comment>